<organism evidence="8 9">
    <name type="scientific">Neogobius melanostomus</name>
    <name type="common">round goby</name>
    <dbReference type="NCBI Taxonomy" id="47308"/>
    <lineage>
        <taxon>Eukaryota</taxon>
        <taxon>Metazoa</taxon>
        <taxon>Chordata</taxon>
        <taxon>Craniata</taxon>
        <taxon>Vertebrata</taxon>
        <taxon>Euteleostomi</taxon>
        <taxon>Actinopterygii</taxon>
        <taxon>Neopterygii</taxon>
        <taxon>Teleostei</taxon>
        <taxon>Neoteleostei</taxon>
        <taxon>Acanthomorphata</taxon>
        <taxon>Gobiaria</taxon>
        <taxon>Gobiiformes</taxon>
        <taxon>Gobioidei</taxon>
        <taxon>Gobiidae</taxon>
        <taxon>Benthophilinae</taxon>
        <taxon>Neogobiini</taxon>
        <taxon>Neogobius</taxon>
    </lineage>
</organism>
<accession>A0A8C6SLB7</accession>
<reference evidence="8" key="1">
    <citation type="submission" date="2025-08" db="UniProtKB">
        <authorList>
            <consortium name="Ensembl"/>
        </authorList>
    </citation>
    <scope>IDENTIFICATION</scope>
</reference>
<reference evidence="8" key="2">
    <citation type="submission" date="2025-09" db="UniProtKB">
        <authorList>
            <consortium name="Ensembl"/>
        </authorList>
    </citation>
    <scope>IDENTIFICATION</scope>
</reference>
<dbReference type="PANTHER" id="PTHR18905:SF12">
    <property type="entry name" value="NINEIN-LIKE PROTEIN"/>
    <property type="match status" value="1"/>
</dbReference>
<evidence type="ECO:0000313" key="8">
    <source>
        <dbReference type="Ensembl" id="ENSNMLP00000007927.1"/>
    </source>
</evidence>
<feature type="coiled-coil region" evidence="5">
    <location>
        <begin position="845"/>
        <end position="958"/>
    </location>
</feature>
<dbReference type="GO" id="GO:0034454">
    <property type="term" value="P:microtubule anchoring at centrosome"/>
    <property type="evidence" value="ECO:0007669"/>
    <property type="project" value="TreeGrafter"/>
</dbReference>
<feature type="compositionally biased region" description="Basic and acidic residues" evidence="6">
    <location>
        <begin position="699"/>
        <end position="711"/>
    </location>
</feature>
<feature type="region of interest" description="Disordered" evidence="6">
    <location>
        <begin position="108"/>
        <end position="138"/>
    </location>
</feature>
<feature type="coiled-coil region" evidence="5">
    <location>
        <begin position="370"/>
        <end position="401"/>
    </location>
</feature>
<feature type="region of interest" description="Disordered" evidence="6">
    <location>
        <begin position="699"/>
        <end position="725"/>
    </location>
</feature>
<dbReference type="PANTHER" id="PTHR18905">
    <property type="entry name" value="NINEIN"/>
    <property type="match status" value="1"/>
</dbReference>
<keyword evidence="3" id="KW-0597">Phosphoprotein</keyword>
<feature type="coiled-coil region" evidence="5">
    <location>
        <begin position="305"/>
        <end position="339"/>
    </location>
</feature>
<dbReference type="PROSITE" id="PS50222">
    <property type="entry name" value="EF_HAND_2"/>
    <property type="match status" value="1"/>
</dbReference>
<feature type="compositionally biased region" description="Polar residues" evidence="6">
    <location>
        <begin position="712"/>
        <end position="725"/>
    </location>
</feature>
<feature type="domain" description="EF-hand" evidence="7">
    <location>
        <begin position="8"/>
        <end position="43"/>
    </location>
</feature>
<dbReference type="InterPro" id="IPR011992">
    <property type="entry name" value="EF-hand-dom_pair"/>
</dbReference>
<keyword evidence="4" id="KW-0206">Cytoskeleton</keyword>
<evidence type="ECO:0000259" key="7">
    <source>
        <dbReference type="PROSITE" id="PS50222"/>
    </source>
</evidence>
<evidence type="ECO:0000256" key="1">
    <source>
        <dbReference type="ARBA" id="ARBA00004300"/>
    </source>
</evidence>
<evidence type="ECO:0000313" key="9">
    <source>
        <dbReference type="Proteomes" id="UP000694523"/>
    </source>
</evidence>
<evidence type="ECO:0000256" key="2">
    <source>
        <dbReference type="ARBA" id="ARBA00022490"/>
    </source>
</evidence>
<evidence type="ECO:0000256" key="6">
    <source>
        <dbReference type="SAM" id="MobiDB-lite"/>
    </source>
</evidence>
<evidence type="ECO:0000256" key="5">
    <source>
        <dbReference type="SAM" id="Coils"/>
    </source>
</evidence>
<comment type="subcellular location">
    <subcellularLocation>
        <location evidence="1">Cytoplasm</location>
        <location evidence="1">Cytoskeleton</location>
        <location evidence="1">Microtubule organizing center</location>
        <location evidence="1">Centrosome</location>
    </subcellularLocation>
</comment>
<sequence length="968" mass="109255">MEEAEQSEYVAQLKAEFDACDSTGSGFLDEDDLTKLCGRLHLDAHLRPLLERLLPQRGTRVSFEEFKDGFVAVLSRTLDLSSSDDSSYLQPVVPDEVKPKFVKGWKRYGRRSRPDGPDCGPNSDQSRDPTEGLRGAKLRRATSLDSIEVRVRCPPVRLLVKRCINSGTSSELCWRLQSLDPDVQGRVSLRDVHRVLCPPAPLSSTPRVASTPLPGATHERSFGLPSPSSLLTVGQRLLSALDDGSGTTSPSRSCPCGERRMFFHPQMLDFSLDERLCLSDLTVALENELLVSDNSVHQAAFICYKTELQSMLEQTCRERDKAKSDLDQTDRRNLQLIRESEERQSSVESGAASRVREVEAACRGRLSALRAQMEQEMDLVLQQMEKEKSVLQEQLKELTTRESDQQGALCALRQENLSLEQELASVKLSLRESQSSVNKLHQDLDRLLLDKVGTEPTANEIHGVGPQQRRGLGLTPEHCFVVRFGKLLTYLKTKAHVGIINLSRLSAALVSLDSGVDSVSIQTELALEQLREKHQEEINQLNVKLETQVRRFKQQRERAEMEQNFAREISNLVQRLSAEKDQLEAELRLKMDQELLLVRTQMEEVRSENSALLERLTMLQQEVAALEEEVATKRRKLEETQRERGRERDQQEALHRENADLRGQILDLSRRNLDLSDANAELSAKIRADQESLEMTRERLKSVNQEQEEHSATVSPTQALHRSAQTPDMTWVWSFQVQRLKEELVQTERDKQEAADPGPEPTTAAAADSAGPVRDSQDPGPGPGQDSTRIGDARGGNYQYISSNFLSVSAQALRANTALSLVQAQHLRHIQQIQESTPRDGSRSRDELDSALNQLRDERQQRERLEQELRDRETSVNQEQYEKAVSALQQRADDLETQLKATRGLLQEKVTELGALVQQLYLENSELQGALQVMEQRHRQAQKKSQGLESKVQALNRVLRQLVPHALA</sequence>
<keyword evidence="5" id="KW-0175">Coiled coil</keyword>
<dbReference type="InterPro" id="IPR002048">
    <property type="entry name" value="EF_hand_dom"/>
</dbReference>
<keyword evidence="9" id="KW-1185">Reference proteome</keyword>
<evidence type="ECO:0000256" key="3">
    <source>
        <dbReference type="ARBA" id="ARBA00022553"/>
    </source>
</evidence>
<dbReference type="Gene3D" id="1.10.238.10">
    <property type="entry name" value="EF-hand"/>
    <property type="match status" value="1"/>
</dbReference>
<keyword evidence="2" id="KW-0963">Cytoplasm</keyword>
<evidence type="ECO:0000256" key="4">
    <source>
        <dbReference type="ARBA" id="ARBA00023212"/>
    </source>
</evidence>
<feature type="region of interest" description="Disordered" evidence="6">
    <location>
        <begin position="636"/>
        <end position="658"/>
    </location>
</feature>
<proteinExistence type="predicted"/>
<dbReference type="Ensembl" id="ENSNMLT00000009016.1">
    <property type="protein sequence ID" value="ENSNMLP00000007927.1"/>
    <property type="gene ID" value="ENSNMLG00000005644.1"/>
</dbReference>
<dbReference type="SUPFAM" id="SSF47473">
    <property type="entry name" value="EF-hand"/>
    <property type="match status" value="1"/>
</dbReference>
<feature type="region of interest" description="Disordered" evidence="6">
    <location>
        <begin position="746"/>
        <end position="795"/>
    </location>
</feature>
<dbReference type="GO" id="GO:0005813">
    <property type="term" value="C:centrosome"/>
    <property type="evidence" value="ECO:0007669"/>
    <property type="project" value="UniProtKB-SubCell"/>
</dbReference>
<protein>
    <recommendedName>
        <fullName evidence="7">EF-hand domain-containing protein</fullName>
    </recommendedName>
</protein>
<dbReference type="GO" id="GO:0005509">
    <property type="term" value="F:calcium ion binding"/>
    <property type="evidence" value="ECO:0007669"/>
    <property type="project" value="InterPro"/>
</dbReference>
<dbReference type="Proteomes" id="UP000694523">
    <property type="component" value="Unplaced"/>
</dbReference>
<name>A0A8C6SLB7_9GOBI</name>
<dbReference type="AlphaFoldDB" id="A0A8C6SLB7"/>